<accession>A0ABD3N0G5</accession>
<feature type="domain" description="25S rRNA (uridine-N(3))-methyltransferase BMT5-like" evidence="1">
    <location>
        <begin position="115"/>
        <end position="278"/>
    </location>
</feature>
<dbReference type="PANTHER" id="PTHR11538">
    <property type="entry name" value="PHENYLALANYL-TRNA SYNTHETASE"/>
    <property type="match status" value="1"/>
</dbReference>
<reference evidence="2 3" key="1">
    <citation type="submission" date="2024-10" db="EMBL/GenBank/DDBJ databases">
        <title>Updated reference genomes for cyclostephanoid diatoms.</title>
        <authorList>
            <person name="Roberts W.R."/>
            <person name="Alverson A.J."/>
        </authorList>
    </citation>
    <scope>NUCLEOTIDE SEQUENCE [LARGE SCALE GENOMIC DNA]</scope>
    <source>
        <strain evidence="2 3">AJA232-27</strain>
    </source>
</reference>
<evidence type="ECO:0000313" key="3">
    <source>
        <dbReference type="Proteomes" id="UP001530293"/>
    </source>
</evidence>
<keyword evidence="3" id="KW-1185">Reference proteome</keyword>
<dbReference type="InterPro" id="IPR029063">
    <property type="entry name" value="SAM-dependent_MTases_sf"/>
</dbReference>
<proteinExistence type="predicted"/>
<dbReference type="Gene3D" id="3.40.50.150">
    <property type="entry name" value="Vaccinia Virus protein VP39"/>
    <property type="match status" value="1"/>
</dbReference>
<dbReference type="SUPFAM" id="SSF53335">
    <property type="entry name" value="S-adenosyl-L-methionine-dependent methyltransferases"/>
    <property type="match status" value="1"/>
</dbReference>
<dbReference type="Pfam" id="PF10354">
    <property type="entry name" value="BMT5-like"/>
    <property type="match status" value="1"/>
</dbReference>
<dbReference type="PANTHER" id="PTHR11538:SF26">
    <property type="entry name" value="FERREDOXIN-FOLD ANTICODON-BINDING DOMAIN-CONTAINING PROTEIN 1"/>
    <property type="match status" value="1"/>
</dbReference>
<dbReference type="AlphaFoldDB" id="A0ABD3N0G5"/>
<name>A0ABD3N0G5_9STRA</name>
<gene>
    <name evidence="2" type="ORF">ACHAWU_008861</name>
</gene>
<sequence length="447" mass="49936">MGILASRYSRTSALICVGLSQSSAPCRAFACGVVNRPAATRLVPRGLSSYGINRYIDSKFFYQNRTWRQRYVLPVQHSTVSCDESAIASKWKFISDDDNTSASPRQRDSLIKNILVCGDGDLSYCAEIAPELERLGIELFATVLEEEDIHNRVYHYSRSNADIIASSGQTVMFGVDATTLSTYFGNETINTRFDRIQFNFPHWKGKANNRYNRQLLNDFLQSASTVLSPGGEIHVALCDGQGGCSATSLLEWRGSWTASLFAGEHGLLLARVSPYEAQYRLSSHRGVDRPFNLGNNPQMHVFVKPDGIISAPRDIQLCCRHELHINITNENEAAIDQMVVGDAIKDIIQSNCVPAGIRVEVPARQILEINEAHGSSRVAVFLVAYCSEGYHLTRTMADQWRELAESEVSKYVPLRENRRGRTVSHPFPYPALHPEIKYHTTGEKTNS</sequence>
<evidence type="ECO:0000313" key="2">
    <source>
        <dbReference type="EMBL" id="KAL3769452.1"/>
    </source>
</evidence>
<organism evidence="2 3">
    <name type="scientific">Discostella pseudostelligera</name>
    <dbReference type="NCBI Taxonomy" id="259834"/>
    <lineage>
        <taxon>Eukaryota</taxon>
        <taxon>Sar</taxon>
        <taxon>Stramenopiles</taxon>
        <taxon>Ochrophyta</taxon>
        <taxon>Bacillariophyta</taxon>
        <taxon>Coscinodiscophyceae</taxon>
        <taxon>Thalassiosirophycidae</taxon>
        <taxon>Stephanodiscales</taxon>
        <taxon>Stephanodiscaceae</taxon>
        <taxon>Discostella</taxon>
    </lineage>
</organism>
<dbReference type="InterPro" id="IPR019446">
    <property type="entry name" value="BMT5-like"/>
</dbReference>
<dbReference type="EMBL" id="JALLBG020000055">
    <property type="protein sequence ID" value="KAL3769452.1"/>
    <property type="molecule type" value="Genomic_DNA"/>
</dbReference>
<dbReference type="Proteomes" id="UP001530293">
    <property type="component" value="Unassembled WGS sequence"/>
</dbReference>
<protein>
    <recommendedName>
        <fullName evidence="1">25S rRNA (uridine-N(3))-methyltransferase BMT5-like domain-containing protein</fullName>
    </recommendedName>
</protein>
<evidence type="ECO:0000259" key="1">
    <source>
        <dbReference type="Pfam" id="PF10354"/>
    </source>
</evidence>
<comment type="caution">
    <text evidence="2">The sequence shown here is derived from an EMBL/GenBank/DDBJ whole genome shotgun (WGS) entry which is preliminary data.</text>
</comment>